<name>A0ABW2PEJ9_9ACTN</name>
<dbReference type="RefSeq" id="WP_380831677.1">
    <property type="nucleotide sequence ID" value="NZ_JBHTCG010000044.1"/>
</dbReference>
<evidence type="ECO:0000313" key="2">
    <source>
        <dbReference type="EMBL" id="MFC7387799.1"/>
    </source>
</evidence>
<comment type="caution">
    <text evidence="2">The sequence shown here is derived from an EMBL/GenBank/DDBJ whole genome shotgun (WGS) entry which is preliminary data.</text>
</comment>
<feature type="region of interest" description="Disordered" evidence="1">
    <location>
        <begin position="1"/>
        <end position="23"/>
    </location>
</feature>
<dbReference type="Proteomes" id="UP001596496">
    <property type="component" value="Unassembled WGS sequence"/>
</dbReference>
<sequence>MPTTFTRSATPSLGRPEPRPPRAFAATHTRSVLPSWRRPRPWAAAAAWAWNFTLTPATDARPGSSARLIHLNRSARLLVPARVDNGSARPILAGIMVTVPELVDPTGRFMTSFVAALAEFRADPDHPVPWFVDDVDPRALVDSAAFEAYTARVLGERNPSGVRPGFVPMTTLWWADGEHFLGGLAIRHRLTPALEKLGGHIGYHWLHLSQWTSLGRLPVVSCLSQSIKRTSWTLRS</sequence>
<evidence type="ECO:0000256" key="1">
    <source>
        <dbReference type="SAM" id="MobiDB-lite"/>
    </source>
</evidence>
<organism evidence="2 3">
    <name type="scientific">Sphaerisporangium rhizosphaerae</name>
    <dbReference type="NCBI Taxonomy" id="2269375"/>
    <lineage>
        <taxon>Bacteria</taxon>
        <taxon>Bacillati</taxon>
        <taxon>Actinomycetota</taxon>
        <taxon>Actinomycetes</taxon>
        <taxon>Streptosporangiales</taxon>
        <taxon>Streptosporangiaceae</taxon>
        <taxon>Sphaerisporangium</taxon>
    </lineage>
</organism>
<gene>
    <name evidence="2" type="ORF">ACFQSB_36715</name>
</gene>
<protein>
    <submittedName>
        <fullName evidence="2">GNAT family N-acetyltransferase</fullName>
    </submittedName>
</protein>
<dbReference type="EMBL" id="JBHTCG010000044">
    <property type="protein sequence ID" value="MFC7387799.1"/>
    <property type="molecule type" value="Genomic_DNA"/>
</dbReference>
<feature type="compositionally biased region" description="Polar residues" evidence="1">
    <location>
        <begin position="1"/>
        <end position="11"/>
    </location>
</feature>
<keyword evidence="3" id="KW-1185">Reference proteome</keyword>
<accession>A0ABW2PEJ9</accession>
<proteinExistence type="predicted"/>
<evidence type="ECO:0000313" key="3">
    <source>
        <dbReference type="Proteomes" id="UP001596496"/>
    </source>
</evidence>
<reference evidence="3" key="1">
    <citation type="journal article" date="2019" name="Int. J. Syst. Evol. Microbiol.">
        <title>The Global Catalogue of Microorganisms (GCM) 10K type strain sequencing project: providing services to taxonomists for standard genome sequencing and annotation.</title>
        <authorList>
            <consortium name="The Broad Institute Genomics Platform"/>
            <consortium name="The Broad Institute Genome Sequencing Center for Infectious Disease"/>
            <person name="Wu L."/>
            <person name="Ma J."/>
        </authorList>
    </citation>
    <scope>NUCLEOTIDE SEQUENCE [LARGE SCALE GENOMIC DNA]</scope>
    <source>
        <strain evidence="3">CECT 7649</strain>
    </source>
</reference>